<dbReference type="Proteomes" id="UP001140513">
    <property type="component" value="Unassembled WGS sequence"/>
</dbReference>
<name>A0A9W8XUZ3_9PLEO</name>
<dbReference type="GeneID" id="80906054"/>
<accession>A0A9W8XUZ3</accession>
<organism evidence="1 2">
    <name type="scientific">Didymosphaeria variabile</name>
    <dbReference type="NCBI Taxonomy" id="1932322"/>
    <lineage>
        <taxon>Eukaryota</taxon>
        <taxon>Fungi</taxon>
        <taxon>Dikarya</taxon>
        <taxon>Ascomycota</taxon>
        <taxon>Pezizomycotina</taxon>
        <taxon>Dothideomycetes</taxon>
        <taxon>Pleosporomycetidae</taxon>
        <taxon>Pleosporales</taxon>
        <taxon>Massarineae</taxon>
        <taxon>Didymosphaeriaceae</taxon>
        <taxon>Didymosphaeria</taxon>
    </lineage>
</organism>
<dbReference type="OrthoDB" id="406156at2759"/>
<dbReference type="AlphaFoldDB" id="A0A9W8XUZ3"/>
<gene>
    <name evidence="1" type="ORF">N0V89_002524</name>
</gene>
<proteinExistence type="predicted"/>
<evidence type="ECO:0000313" key="1">
    <source>
        <dbReference type="EMBL" id="KAJ4357947.1"/>
    </source>
</evidence>
<reference evidence="1" key="1">
    <citation type="submission" date="2022-10" db="EMBL/GenBank/DDBJ databases">
        <title>Tapping the CABI collections for fungal endophytes: first genome assemblies for Collariella, Neodidymelliopsis, Ascochyta clinopodiicola, Didymella pomorum, Didymosphaeria variabile, Neocosmospora piperis and Neocucurbitaria cava.</title>
        <authorList>
            <person name="Hill R."/>
        </authorList>
    </citation>
    <scope>NUCLEOTIDE SEQUENCE</scope>
    <source>
        <strain evidence="1">IMI 356815</strain>
    </source>
</reference>
<comment type="caution">
    <text evidence="1">The sequence shown here is derived from an EMBL/GenBank/DDBJ whole genome shotgun (WGS) entry which is preliminary data.</text>
</comment>
<sequence>MTHGYLESSIRLVVAPPRDQAHIDRLGVMYMGRIKDPTDLVPVADSPVLQRPGLTSTHVLDGDGKPGKTGEWVNQRIIKNLGDGTESARIDNV</sequence>
<protein>
    <submittedName>
        <fullName evidence="1">Uncharacterized protein</fullName>
    </submittedName>
</protein>
<dbReference type="EMBL" id="JAPEUX010000002">
    <property type="protein sequence ID" value="KAJ4357947.1"/>
    <property type="molecule type" value="Genomic_DNA"/>
</dbReference>
<keyword evidence="2" id="KW-1185">Reference proteome</keyword>
<evidence type="ECO:0000313" key="2">
    <source>
        <dbReference type="Proteomes" id="UP001140513"/>
    </source>
</evidence>
<dbReference type="RefSeq" id="XP_056074806.1">
    <property type="nucleotide sequence ID" value="XM_056211333.1"/>
</dbReference>